<dbReference type="EMBL" id="JACRTA010000003">
    <property type="protein sequence ID" value="MBC8569163.1"/>
    <property type="molecule type" value="Genomic_DNA"/>
</dbReference>
<dbReference type="Pfam" id="PF04463">
    <property type="entry name" value="2-thiour_desulf"/>
    <property type="match status" value="1"/>
</dbReference>
<dbReference type="AlphaFoldDB" id="A0A926IAF9"/>
<dbReference type="PANTHER" id="PTHR30087:SF1">
    <property type="entry name" value="HYPOTHETICAL CYTOSOLIC PROTEIN"/>
    <property type="match status" value="1"/>
</dbReference>
<reference evidence="1" key="1">
    <citation type="submission" date="2020-08" db="EMBL/GenBank/DDBJ databases">
        <title>Genome public.</title>
        <authorList>
            <person name="Liu C."/>
            <person name="Sun Q."/>
        </authorList>
    </citation>
    <scope>NUCLEOTIDE SEQUENCE</scope>
    <source>
        <strain evidence="1">NSJ-24</strain>
    </source>
</reference>
<comment type="caution">
    <text evidence="1">The sequence shown here is derived from an EMBL/GenBank/DDBJ whole genome shotgun (WGS) entry which is preliminary data.</text>
</comment>
<organism evidence="1 2">
    <name type="scientific">Lentihominibacter hominis</name>
    <dbReference type="NCBI Taxonomy" id="2763645"/>
    <lineage>
        <taxon>Bacteria</taxon>
        <taxon>Bacillati</taxon>
        <taxon>Bacillota</taxon>
        <taxon>Clostridia</taxon>
        <taxon>Peptostreptococcales</taxon>
        <taxon>Anaerovoracaceae</taxon>
        <taxon>Lentihominibacter</taxon>
    </lineage>
</organism>
<keyword evidence="2" id="KW-1185">Reference proteome</keyword>
<evidence type="ECO:0000313" key="2">
    <source>
        <dbReference type="Proteomes" id="UP000610862"/>
    </source>
</evidence>
<gene>
    <name evidence="1" type="ORF">H8692_10375</name>
</gene>
<protein>
    <submittedName>
        <fullName evidence="1">DUF523 domain-containing protein</fullName>
    </submittedName>
</protein>
<dbReference type="RefSeq" id="WP_187525649.1">
    <property type="nucleotide sequence ID" value="NZ_JACRTA010000003.1"/>
</dbReference>
<proteinExistence type="predicted"/>
<sequence>MKKILVSQCLYGGCPVRYDGKSKAENDERFLRWKAEGRLIPVCPEVFGGLTVPRSDAQRRQHKVVTRQGVDVTEAYMKGAREAVRLARAYNVICALMKEKSPSCGSNMIYDGSFSGKTVKGEGVTAELLRKSGFRVFSENQINDVQSLIDEEEGAIR</sequence>
<accession>A0A926IAF9</accession>
<name>A0A926IAF9_9FIRM</name>
<dbReference type="Proteomes" id="UP000610862">
    <property type="component" value="Unassembled WGS sequence"/>
</dbReference>
<evidence type="ECO:0000313" key="1">
    <source>
        <dbReference type="EMBL" id="MBC8569163.1"/>
    </source>
</evidence>
<dbReference type="InterPro" id="IPR007553">
    <property type="entry name" value="2-thiour_desulf"/>
</dbReference>
<dbReference type="PANTHER" id="PTHR30087">
    <property type="entry name" value="INNER MEMBRANE PROTEIN"/>
    <property type="match status" value="1"/>
</dbReference>